<evidence type="ECO:0000313" key="8">
    <source>
        <dbReference type="EMBL" id="QXQ15316.1"/>
    </source>
</evidence>
<proteinExistence type="predicted"/>
<dbReference type="InterPro" id="IPR051269">
    <property type="entry name" value="Fe-S_cluster_ET"/>
</dbReference>
<keyword evidence="7" id="KW-0003">3Fe-4S</keyword>
<dbReference type="PANTHER" id="PTHR36923">
    <property type="entry name" value="FERREDOXIN"/>
    <property type="match status" value="1"/>
</dbReference>
<evidence type="ECO:0000256" key="1">
    <source>
        <dbReference type="ARBA" id="ARBA00001927"/>
    </source>
</evidence>
<keyword evidence="6" id="KW-0411">Iron-sulfur</keyword>
<dbReference type="SUPFAM" id="SSF54862">
    <property type="entry name" value="4Fe-4S ferredoxins"/>
    <property type="match status" value="1"/>
</dbReference>
<evidence type="ECO:0000256" key="6">
    <source>
        <dbReference type="ARBA" id="ARBA00023014"/>
    </source>
</evidence>
<organism evidence="8 9">
    <name type="scientific">Skermania pinensis</name>
    <dbReference type="NCBI Taxonomy" id="39122"/>
    <lineage>
        <taxon>Bacteria</taxon>
        <taxon>Bacillati</taxon>
        <taxon>Actinomycetota</taxon>
        <taxon>Actinomycetes</taxon>
        <taxon>Mycobacteriales</taxon>
        <taxon>Gordoniaceae</taxon>
        <taxon>Skermania</taxon>
    </lineage>
</organism>
<dbReference type="PANTHER" id="PTHR36923:SF3">
    <property type="entry name" value="FERREDOXIN"/>
    <property type="match status" value="1"/>
</dbReference>
<comment type="cofactor">
    <cofactor evidence="1">
        <name>[3Fe-4S] cluster</name>
        <dbReference type="ChEBI" id="CHEBI:21137"/>
    </cofactor>
</comment>
<evidence type="ECO:0000256" key="3">
    <source>
        <dbReference type="ARBA" id="ARBA00022723"/>
    </source>
</evidence>
<evidence type="ECO:0000256" key="5">
    <source>
        <dbReference type="ARBA" id="ARBA00023004"/>
    </source>
</evidence>
<sequence>MKVTIDTDRCRGHGACLSCFEVFTLNPDGYADAISDPIPDELVPDVREAVAACPEQAIVVVE</sequence>
<accession>A0ABX8SI03</accession>
<protein>
    <submittedName>
        <fullName evidence="8">Ferredoxin</fullName>
    </submittedName>
</protein>
<keyword evidence="5" id="KW-0408">Iron</keyword>
<keyword evidence="2" id="KW-0813">Transport</keyword>
<reference evidence="8" key="1">
    <citation type="submission" date="2021-07" db="EMBL/GenBank/DDBJ databases">
        <title>Candidatus Kaistella beijingensis sp. nov. isolated from a municipal wastewater treatment plant is involved in sludge foaming.</title>
        <authorList>
            <person name="Song Y."/>
            <person name="Liu S.-J."/>
        </authorList>
    </citation>
    <scope>NUCLEOTIDE SEQUENCE</scope>
    <source>
        <strain evidence="8">DSM 43998</strain>
    </source>
</reference>
<keyword evidence="9" id="KW-1185">Reference proteome</keyword>
<evidence type="ECO:0000313" key="9">
    <source>
        <dbReference type="Proteomes" id="UP000887023"/>
    </source>
</evidence>
<dbReference type="Gene3D" id="3.30.70.20">
    <property type="match status" value="1"/>
</dbReference>
<name>A0ABX8SI03_9ACTN</name>
<dbReference type="RefSeq" id="WP_066467894.1">
    <property type="nucleotide sequence ID" value="NZ_CBCRUZ010000001.1"/>
</dbReference>
<gene>
    <name evidence="8" type="ORF">KV203_08400</name>
</gene>
<keyword evidence="4" id="KW-0249">Electron transport</keyword>
<evidence type="ECO:0000256" key="2">
    <source>
        <dbReference type="ARBA" id="ARBA00022448"/>
    </source>
</evidence>
<dbReference type="Pfam" id="PF13459">
    <property type="entry name" value="Fer4_15"/>
    <property type="match status" value="1"/>
</dbReference>
<keyword evidence="3" id="KW-0479">Metal-binding</keyword>
<evidence type="ECO:0000256" key="4">
    <source>
        <dbReference type="ARBA" id="ARBA00022982"/>
    </source>
</evidence>
<dbReference type="EMBL" id="CP079105">
    <property type="protein sequence ID" value="QXQ15316.1"/>
    <property type="molecule type" value="Genomic_DNA"/>
</dbReference>
<dbReference type="Proteomes" id="UP000887023">
    <property type="component" value="Chromosome"/>
</dbReference>
<evidence type="ECO:0000256" key="7">
    <source>
        <dbReference type="ARBA" id="ARBA00023291"/>
    </source>
</evidence>